<dbReference type="InterPro" id="IPR045851">
    <property type="entry name" value="AMP-bd_C_sf"/>
</dbReference>
<evidence type="ECO:0000259" key="12">
    <source>
        <dbReference type="PROSITE" id="PS50950"/>
    </source>
</evidence>
<dbReference type="Gene3D" id="2.30.38.10">
    <property type="entry name" value="Luciferase, Domain 3"/>
    <property type="match status" value="1"/>
</dbReference>
<dbReference type="GO" id="GO:0016405">
    <property type="term" value="F:CoA-ligase activity"/>
    <property type="evidence" value="ECO:0007669"/>
    <property type="project" value="TreeGrafter"/>
</dbReference>
<name>A0A8J6HAR9_TENMO</name>
<evidence type="ECO:0000256" key="2">
    <source>
        <dbReference type="ARBA" id="ARBA00006432"/>
    </source>
</evidence>
<dbReference type="Gene3D" id="3.30.160.60">
    <property type="entry name" value="Classic Zinc Finger"/>
    <property type="match status" value="1"/>
</dbReference>
<protein>
    <submittedName>
        <fullName evidence="13">Uncharacterized protein</fullName>
    </submittedName>
</protein>
<dbReference type="Pfam" id="PF05485">
    <property type="entry name" value="THAP"/>
    <property type="match status" value="1"/>
</dbReference>
<keyword evidence="3" id="KW-0436">Ligase</keyword>
<dbReference type="InterPro" id="IPR013087">
    <property type="entry name" value="Znf_C2H2_type"/>
</dbReference>
<dbReference type="SUPFAM" id="SSF57667">
    <property type="entry name" value="beta-beta-alpha zinc fingers"/>
    <property type="match status" value="1"/>
</dbReference>
<dbReference type="GO" id="GO:0005777">
    <property type="term" value="C:peroxisome"/>
    <property type="evidence" value="ECO:0007669"/>
    <property type="project" value="UniProtKB-SubCell"/>
</dbReference>
<dbReference type="PROSITE" id="PS00028">
    <property type="entry name" value="ZINC_FINGER_C2H2_1"/>
    <property type="match status" value="2"/>
</dbReference>
<dbReference type="PROSITE" id="PS50950">
    <property type="entry name" value="ZF_THAP"/>
    <property type="match status" value="1"/>
</dbReference>
<keyword evidence="7 10" id="KW-0238">DNA-binding</keyword>
<evidence type="ECO:0000256" key="9">
    <source>
        <dbReference type="PROSITE-ProRule" id="PRU00042"/>
    </source>
</evidence>
<evidence type="ECO:0000256" key="7">
    <source>
        <dbReference type="ARBA" id="ARBA00023125"/>
    </source>
</evidence>
<evidence type="ECO:0000256" key="10">
    <source>
        <dbReference type="PROSITE-ProRule" id="PRU00309"/>
    </source>
</evidence>
<dbReference type="SUPFAM" id="SSF57716">
    <property type="entry name" value="Glucocorticoid receptor-like (DNA-binding domain)"/>
    <property type="match status" value="1"/>
</dbReference>
<dbReference type="Gene3D" id="3.30.300.30">
    <property type="match status" value="1"/>
</dbReference>
<evidence type="ECO:0000256" key="1">
    <source>
        <dbReference type="ARBA" id="ARBA00004275"/>
    </source>
</evidence>
<dbReference type="Pfam" id="PF00501">
    <property type="entry name" value="AMP-binding"/>
    <property type="match status" value="1"/>
</dbReference>
<dbReference type="SMART" id="SM00355">
    <property type="entry name" value="ZnF_C2H2"/>
    <property type="match status" value="3"/>
</dbReference>
<dbReference type="PANTHER" id="PTHR24096">
    <property type="entry name" value="LONG-CHAIN-FATTY-ACID--COA LIGASE"/>
    <property type="match status" value="1"/>
</dbReference>
<dbReference type="SMART" id="SM00980">
    <property type="entry name" value="THAP"/>
    <property type="match status" value="1"/>
</dbReference>
<reference evidence="13" key="1">
    <citation type="journal article" date="2020" name="J Insects Food Feed">
        <title>The yellow mealworm (Tenebrio molitor) genome: a resource for the emerging insects as food and feed industry.</title>
        <authorList>
            <person name="Eriksson T."/>
            <person name="Andere A."/>
            <person name="Kelstrup H."/>
            <person name="Emery V."/>
            <person name="Picard C."/>
        </authorList>
    </citation>
    <scope>NUCLEOTIDE SEQUENCE</scope>
    <source>
        <strain evidence="13">Stoneville</strain>
        <tissue evidence="13">Whole head</tissue>
    </source>
</reference>
<dbReference type="InterPro" id="IPR036236">
    <property type="entry name" value="Znf_C2H2_sf"/>
</dbReference>
<dbReference type="GO" id="GO:0008270">
    <property type="term" value="F:zinc ion binding"/>
    <property type="evidence" value="ECO:0007669"/>
    <property type="project" value="UniProtKB-KW"/>
</dbReference>
<keyword evidence="14" id="KW-1185">Reference proteome</keyword>
<dbReference type="InterPro" id="IPR006612">
    <property type="entry name" value="THAP_Znf"/>
</dbReference>
<sequence length="847" mass="95649">MDTRIVSAPGKFSKTPLKPAGQLIFDKLHTAQKNSVALCEIKTGTTCTFGEVLTTSVTLATNLRGSFQIGKNTNITIISENSHKFCIAALAGLYLAAPIHLLNPGYTSYELKKFLTMSRPKLVFCSGQCAEKVNSLKEEFSFVETVVVFDSKGSTVAYDDLVKNGASSDFEFEDIGDLAEHVAYICNSSGTTGLPKGVMVPHENIRLNFSHFEDDELYPLAPQNCIIQVAPFFHVHGFNNFICAIYSGVKILIMDQFEPKLYLESIQDFGVNKLIIVPSLGNFLATSPLVDDYDLSSVEELYLAAGGLSKESEKTILEKFKLKYIRHTYGLSELACGVIMSPVGGGKPGSCGKLTPGHEAKIVNPETGQVLGANQPGEICLKGGAMKGYINDPVKTRETIDSDGFVHTGDLGYYDEDFDFFVIDRLKDLIKYKSFQVAPLEIEQILLQHHGVKDVAVVGKPDDRFGELPVAFVVQRERAQVGESEILEHVRKYVCVEKQLHGGLTFEDQLIVEIKNKLKKKPRVKMFTMKDCAVPGCESTGEEYLQRVSFFNVPSQYRDGVVDPVKKRRRSEWLRAMSQTTELNDAYVKDMKVCSKHFNTGRPAPDHLINHLDWVPRLNLFFDWRKHNSIQNIINNLPEIDEQFDSPDYVVIDKVKAKKIEMDLIAKYMTNPICDENGFYNDDHDYLGLPVLPSRSENARTDVSTEHAYSIREDPACVYFDARHFCNICQINSANLFTFNTHMMVHTIKNDVTCNTCHQKFLTTTCLNNHLRTHKYLCRVCGRQVPTAQLRAHDRANEKQRNQANYGHKFPNRKKVLFCIFCMKDFLTHHDFVQHVALQHKRRNQIL</sequence>
<dbReference type="PROSITE" id="PS00455">
    <property type="entry name" value="AMP_BINDING"/>
    <property type="match status" value="1"/>
</dbReference>
<dbReference type="PROSITE" id="PS50157">
    <property type="entry name" value="ZINC_FINGER_C2H2_2"/>
    <property type="match status" value="1"/>
</dbReference>
<dbReference type="InterPro" id="IPR020845">
    <property type="entry name" value="AMP-binding_CS"/>
</dbReference>
<comment type="similarity">
    <text evidence="2">Belongs to the ATP-dependent AMP-binding enzyme family.</text>
</comment>
<accession>A0A8J6HAR9</accession>
<evidence type="ECO:0000256" key="6">
    <source>
        <dbReference type="ARBA" id="ARBA00022833"/>
    </source>
</evidence>
<proteinExistence type="inferred from homology"/>
<keyword evidence="6" id="KW-0862">Zinc</keyword>
<evidence type="ECO:0000256" key="5">
    <source>
        <dbReference type="ARBA" id="ARBA00022771"/>
    </source>
</evidence>
<comment type="subcellular location">
    <subcellularLocation>
        <location evidence="1">Peroxisome</location>
    </subcellularLocation>
</comment>
<organism evidence="13 14">
    <name type="scientific">Tenebrio molitor</name>
    <name type="common">Yellow mealworm beetle</name>
    <dbReference type="NCBI Taxonomy" id="7067"/>
    <lineage>
        <taxon>Eukaryota</taxon>
        <taxon>Metazoa</taxon>
        <taxon>Ecdysozoa</taxon>
        <taxon>Arthropoda</taxon>
        <taxon>Hexapoda</taxon>
        <taxon>Insecta</taxon>
        <taxon>Pterygota</taxon>
        <taxon>Neoptera</taxon>
        <taxon>Endopterygota</taxon>
        <taxon>Coleoptera</taxon>
        <taxon>Polyphaga</taxon>
        <taxon>Cucujiformia</taxon>
        <taxon>Tenebrionidae</taxon>
        <taxon>Tenebrio</taxon>
    </lineage>
</organism>
<evidence type="ECO:0000256" key="8">
    <source>
        <dbReference type="ARBA" id="ARBA00023140"/>
    </source>
</evidence>
<dbReference type="AlphaFoldDB" id="A0A8J6HAR9"/>
<evidence type="ECO:0000256" key="4">
    <source>
        <dbReference type="ARBA" id="ARBA00022723"/>
    </source>
</evidence>
<reference evidence="13" key="2">
    <citation type="submission" date="2021-08" db="EMBL/GenBank/DDBJ databases">
        <authorList>
            <person name="Eriksson T."/>
        </authorList>
    </citation>
    <scope>NUCLEOTIDE SEQUENCE</scope>
    <source>
        <strain evidence="13">Stoneville</strain>
        <tissue evidence="13">Whole head</tissue>
    </source>
</reference>
<keyword evidence="4" id="KW-0479">Metal-binding</keyword>
<dbReference type="InterPro" id="IPR000873">
    <property type="entry name" value="AMP-dep_synth/lig_dom"/>
</dbReference>
<evidence type="ECO:0000259" key="11">
    <source>
        <dbReference type="PROSITE" id="PS50157"/>
    </source>
</evidence>
<dbReference type="Proteomes" id="UP000719412">
    <property type="component" value="Unassembled WGS sequence"/>
</dbReference>
<gene>
    <name evidence="13" type="ORF">GEV33_011694</name>
</gene>
<dbReference type="GO" id="GO:0003677">
    <property type="term" value="F:DNA binding"/>
    <property type="evidence" value="ECO:0007669"/>
    <property type="project" value="UniProtKB-UniRule"/>
</dbReference>
<evidence type="ECO:0000313" key="13">
    <source>
        <dbReference type="EMBL" id="KAH0811093.1"/>
    </source>
</evidence>
<dbReference type="EMBL" id="JABDTM020027042">
    <property type="protein sequence ID" value="KAH0811093.1"/>
    <property type="molecule type" value="Genomic_DNA"/>
</dbReference>
<dbReference type="SUPFAM" id="SSF56801">
    <property type="entry name" value="Acetyl-CoA synthetase-like"/>
    <property type="match status" value="1"/>
</dbReference>
<dbReference type="PANTHER" id="PTHR24096:SF149">
    <property type="entry name" value="AMP-BINDING DOMAIN-CONTAINING PROTEIN-RELATED"/>
    <property type="match status" value="1"/>
</dbReference>
<feature type="domain" description="THAP-type" evidence="12">
    <location>
        <begin position="526"/>
        <end position="619"/>
    </location>
</feature>
<comment type="caution">
    <text evidence="13">The sequence shown here is derived from an EMBL/GenBank/DDBJ whole genome shotgun (WGS) entry which is preliminary data.</text>
</comment>
<evidence type="ECO:0000313" key="14">
    <source>
        <dbReference type="Proteomes" id="UP000719412"/>
    </source>
</evidence>
<keyword evidence="5 9" id="KW-0863">Zinc-finger</keyword>
<keyword evidence="8" id="KW-0576">Peroxisome</keyword>
<dbReference type="Gene3D" id="3.40.50.980">
    <property type="match status" value="2"/>
</dbReference>
<evidence type="ECO:0000256" key="3">
    <source>
        <dbReference type="ARBA" id="ARBA00022598"/>
    </source>
</evidence>
<feature type="domain" description="C2H2-type" evidence="11">
    <location>
        <begin position="752"/>
        <end position="774"/>
    </location>
</feature>
<dbReference type="InterPro" id="IPR025110">
    <property type="entry name" value="AMP-bd_C"/>
</dbReference>
<dbReference type="Pfam" id="PF13193">
    <property type="entry name" value="AMP-binding_C"/>
    <property type="match status" value="1"/>
</dbReference>